<dbReference type="Proteomes" id="UP000799772">
    <property type="component" value="Unassembled WGS sequence"/>
</dbReference>
<evidence type="ECO:0000256" key="1">
    <source>
        <dbReference type="SAM" id="MobiDB-lite"/>
    </source>
</evidence>
<comment type="caution">
    <text evidence="2">The sequence shown here is derived from an EMBL/GenBank/DDBJ whole genome shotgun (WGS) entry which is preliminary data.</text>
</comment>
<feature type="compositionally biased region" description="Acidic residues" evidence="1">
    <location>
        <begin position="326"/>
        <end position="350"/>
    </location>
</feature>
<organism evidence="2 3">
    <name type="scientific">Rhizodiscina lignyota</name>
    <dbReference type="NCBI Taxonomy" id="1504668"/>
    <lineage>
        <taxon>Eukaryota</taxon>
        <taxon>Fungi</taxon>
        <taxon>Dikarya</taxon>
        <taxon>Ascomycota</taxon>
        <taxon>Pezizomycotina</taxon>
        <taxon>Dothideomycetes</taxon>
        <taxon>Pleosporomycetidae</taxon>
        <taxon>Aulographales</taxon>
        <taxon>Rhizodiscinaceae</taxon>
        <taxon>Rhizodiscina</taxon>
    </lineage>
</organism>
<name>A0A9P4I5T1_9PEZI</name>
<proteinExistence type="predicted"/>
<evidence type="ECO:0000313" key="3">
    <source>
        <dbReference type="Proteomes" id="UP000799772"/>
    </source>
</evidence>
<dbReference type="EMBL" id="ML978144">
    <property type="protein sequence ID" value="KAF2092612.1"/>
    <property type="molecule type" value="Genomic_DNA"/>
</dbReference>
<gene>
    <name evidence="2" type="ORF">NA57DRAFT_82165</name>
</gene>
<accession>A0A9P4I5T1</accession>
<dbReference type="AlphaFoldDB" id="A0A9P4I5T1"/>
<feature type="region of interest" description="Disordered" evidence="1">
    <location>
        <begin position="320"/>
        <end position="362"/>
    </location>
</feature>
<protein>
    <submittedName>
        <fullName evidence="2">Uncharacterized protein</fullName>
    </submittedName>
</protein>
<keyword evidence="3" id="KW-1185">Reference proteome</keyword>
<reference evidence="2" key="1">
    <citation type="journal article" date="2020" name="Stud. Mycol.">
        <title>101 Dothideomycetes genomes: a test case for predicting lifestyles and emergence of pathogens.</title>
        <authorList>
            <person name="Haridas S."/>
            <person name="Albert R."/>
            <person name="Binder M."/>
            <person name="Bloem J."/>
            <person name="Labutti K."/>
            <person name="Salamov A."/>
            <person name="Andreopoulos B."/>
            <person name="Baker S."/>
            <person name="Barry K."/>
            <person name="Bills G."/>
            <person name="Bluhm B."/>
            <person name="Cannon C."/>
            <person name="Castanera R."/>
            <person name="Culley D."/>
            <person name="Daum C."/>
            <person name="Ezra D."/>
            <person name="Gonzalez J."/>
            <person name="Henrissat B."/>
            <person name="Kuo A."/>
            <person name="Liang C."/>
            <person name="Lipzen A."/>
            <person name="Lutzoni F."/>
            <person name="Magnuson J."/>
            <person name="Mondo S."/>
            <person name="Nolan M."/>
            <person name="Ohm R."/>
            <person name="Pangilinan J."/>
            <person name="Park H.-J."/>
            <person name="Ramirez L."/>
            <person name="Alfaro M."/>
            <person name="Sun H."/>
            <person name="Tritt A."/>
            <person name="Yoshinaga Y."/>
            <person name="Zwiers L.-H."/>
            <person name="Turgeon B."/>
            <person name="Goodwin S."/>
            <person name="Spatafora J."/>
            <person name="Crous P."/>
            <person name="Grigoriev I."/>
        </authorList>
    </citation>
    <scope>NUCLEOTIDE SEQUENCE</scope>
    <source>
        <strain evidence="2">CBS 133067</strain>
    </source>
</reference>
<evidence type="ECO:0000313" key="2">
    <source>
        <dbReference type="EMBL" id="KAF2092612.1"/>
    </source>
</evidence>
<sequence length="522" mass="59071">MANIHEVPVGFVAICYSPHRNNVTKCIDGLNLVWKPVKNIVDDIPAGDVDVSIYKDTGAYFSRTKPELAWTDPPLSGREPHDVTTAAPAIKDVSQLKLPYIMNFIRVPDLSQSDEKYFLRDPLGNFMKSIRTGRCLKDFGEFLPHSIASVVEGWRLAVFVQFGPDIRDCIDRIMPLKQYEVVPPYNDQDLKDDTEKLRRSLGNKDWRWRRLAAGFHPNARCFRERRGRGNQTVHTTLMKLVDSEGQFNWRKVFHNTVWNISIDGSAIRQPGGTIVYPVADLQSARMPSVRLESVIRRFYALQGWHFHMPPLPHYALGSQVVHQQNDDDETEEDENETEEGEDWTEDDDGSESYSYAPPVHPSQQLTLPRAENSIQYQPLAHAHHSAYPPATVPAQLPAQQAAAAQFPHGNALMLPAQQAGALNGNYPRLETVYYLEFVVANPVQWFVSIVRYVNGLLYDGLISPQDAIDTMIRFIHNHYWNEYLALGNTQVPFILPGNSSVFASSVRLCGQHLALQAPGLYI</sequence>